<feature type="compositionally biased region" description="Low complexity" evidence="1">
    <location>
        <begin position="41"/>
        <end position="56"/>
    </location>
</feature>
<protein>
    <submittedName>
        <fullName evidence="2">5848_t:CDS:1</fullName>
    </submittedName>
</protein>
<comment type="caution">
    <text evidence="2">The sequence shown here is derived from an EMBL/GenBank/DDBJ whole genome shotgun (WGS) entry which is preliminary data.</text>
</comment>
<dbReference type="Proteomes" id="UP001153678">
    <property type="component" value="Unassembled WGS sequence"/>
</dbReference>
<dbReference type="AlphaFoldDB" id="A0A9W4SZZ2"/>
<reference evidence="2" key="1">
    <citation type="submission" date="2022-08" db="EMBL/GenBank/DDBJ databases">
        <authorList>
            <person name="Kallberg Y."/>
            <person name="Tangrot J."/>
            <person name="Rosling A."/>
        </authorList>
    </citation>
    <scope>NUCLEOTIDE SEQUENCE</scope>
    <source>
        <strain evidence="2">Wild A</strain>
    </source>
</reference>
<name>A0A9W4SZZ2_9GLOM</name>
<evidence type="ECO:0000313" key="2">
    <source>
        <dbReference type="EMBL" id="CAI2187529.1"/>
    </source>
</evidence>
<feature type="compositionally biased region" description="Basic and acidic residues" evidence="1">
    <location>
        <begin position="28"/>
        <end position="39"/>
    </location>
</feature>
<evidence type="ECO:0000313" key="3">
    <source>
        <dbReference type="Proteomes" id="UP001153678"/>
    </source>
</evidence>
<proteinExistence type="predicted"/>
<accession>A0A9W4SZZ2</accession>
<feature type="region of interest" description="Disordered" evidence="1">
    <location>
        <begin position="1"/>
        <end position="74"/>
    </location>
</feature>
<organism evidence="2 3">
    <name type="scientific">Funneliformis geosporum</name>
    <dbReference type="NCBI Taxonomy" id="1117311"/>
    <lineage>
        <taxon>Eukaryota</taxon>
        <taxon>Fungi</taxon>
        <taxon>Fungi incertae sedis</taxon>
        <taxon>Mucoromycota</taxon>
        <taxon>Glomeromycotina</taxon>
        <taxon>Glomeromycetes</taxon>
        <taxon>Glomerales</taxon>
        <taxon>Glomeraceae</taxon>
        <taxon>Funneliformis</taxon>
    </lineage>
</organism>
<gene>
    <name evidence="2" type="ORF">FWILDA_LOCUS13126</name>
</gene>
<feature type="compositionally biased region" description="Polar residues" evidence="1">
    <location>
        <begin position="8"/>
        <end position="23"/>
    </location>
</feature>
<sequence>MRSRNKNRWSNTSRNNFNLQRPVQNERFISDEDGSKDKMTPASSRLSTSTRSSPSAKDTFESPSTPQQRKRFHLDKDNLSLLPVSDNSRLLTPRVLIETDDIIPDSMQSYIRGNKKTSGYSETIENRFNNVIDTITSLKGQQSALREMDQKEKKIEPFFKGSVKQLSHKLFHNHEIVSDEEMKEMLKMILENDKSCDVKLKKLEKKGVSYDRLWNEALYSNDEEEANSEKSDIEEENDQ</sequence>
<dbReference type="EMBL" id="CAMKVN010004682">
    <property type="protein sequence ID" value="CAI2187529.1"/>
    <property type="molecule type" value="Genomic_DNA"/>
</dbReference>
<keyword evidence="3" id="KW-1185">Reference proteome</keyword>
<evidence type="ECO:0000256" key="1">
    <source>
        <dbReference type="SAM" id="MobiDB-lite"/>
    </source>
</evidence>